<dbReference type="SUPFAM" id="SSF56281">
    <property type="entry name" value="Metallo-hydrolase/oxidoreductase"/>
    <property type="match status" value="1"/>
</dbReference>
<dbReference type="OrthoDB" id="9802991at2"/>
<keyword evidence="1" id="KW-0378">Hydrolase</keyword>
<dbReference type="RefSeq" id="WP_011125553.1">
    <property type="nucleotide sequence ID" value="NC_005042.1"/>
</dbReference>
<dbReference type="PANTHER" id="PTHR42773:SF3">
    <property type="entry name" value="SLR0630 PROTEIN"/>
    <property type="match status" value="1"/>
</dbReference>
<name>Q7VAQ5_PROMA</name>
<dbReference type="EMBL" id="AE017126">
    <property type="protein sequence ID" value="AAQ00446.1"/>
    <property type="molecule type" value="Genomic_DNA"/>
</dbReference>
<dbReference type="EnsemblBacteria" id="AAQ00446">
    <property type="protein sequence ID" value="AAQ00446"/>
    <property type="gene ID" value="Pro_1402"/>
</dbReference>
<dbReference type="PANTHER" id="PTHR42773">
    <property type="entry name" value="METALLO-BETA-LACTAMASE-RELATED"/>
    <property type="match status" value="1"/>
</dbReference>
<dbReference type="AlphaFoldDB" id="Q7VAQ5"/>
<dbReference type="eggNOG" id="COG0491">
    <property type="taxonomic scope" value="Bacteria"/>
</dbReference>
<dbReference type="GO" id="GO:0016787">
    <property type="term" value="F:hydrolase activity"/>
    <property type="evidence" value="ECO:0007669"/>
    <property type="project" value="UniProtKB-KW"/>
</dbReference>
<dbReference type="InterPro" id="IPR036866">
    <property type="entry name" value="RibonucZ/Hydroxyglut_hydro"/>
</dbReference>
<dbReference type="HOGENOM" id="CLU_107996_0_0_3"/>
<protein>
    <submittedName>
        <fullName evidence="1">Metallo-beta-lactamase superfamily hydrolase</fullName>
    </submittedName>
</protein>
<evidence type="ECO:0000313" key="2">
    <source>
        <dbReference type="Proteomes" id="UP000001420"/>
    </source>
</evidence>
<proteinExistence type="predicted"/>
<gene>
    <name evidence="1" type="primary">gloB</name>
    <name evidence="1" type="ordered locus">Pro_1402</name>
</gene>
<accession>Q7VAQ5</accession>
<dbReference type="PATRIC" id="fig|167539.5.peg.1468"/>
<dbReference type="Proteomes" id="UP000001420">
    <property type="component" value="Chromosome"/>
</dbReference>
<organism evidence="1 2">
    <name type="scientific">Prochlorococcus marinus (strain SARG / CCMP1375 / SS120)</name>
    <dbReference type="NCBI Taxonomy" id="167539"/>
    <lineage>
        <taxon>Bacteria</taxon>
        <taxon>Bacillati</taxon>
        <taxon>Cyanobacteriota</taxon>
        <taxon>Cyanophyceae</taxon>
        <taxon>Synechococcales</taxon>
        <taxon>Prochlorococcaceae</taxon>
        <taxon>Prochlorococcus</taxon>
    </lineage>
</organism>
<dbReference type="KEGG" id="pma:Pro_1402"/>
<dbReference type="STRING" id="167539.Pro_1402"/>
<sequence>MDLSNSVQQIRDWLWMFPSKNSSQGMAAWWLNCEPEPVLIDCPELTPQVINDLEQLSKASNPKILLTSRDGHNKISDLNKKFGWPVLIQEQEAYLLPGIKNLESFREEAITAAGLKLLWTPGTTPGSCVVYAPSPWNVLFCGRLLIPFANAQVGAVRTRNTFHWTNQQNSLVKLIQWLPSEHRPSLASGVVSHSSDSQKLFPWTAWKPNGQ</sequence>
<dbReference type="Gene3D" id="3.60.15.10">
    <property type="entry name" value="Ribonuclease Z/Hydroxyacylglutathione hydrolase-like"/>
    <property type="match status" value="1"/>
</dbReference>
<reference evidence="1 2" key="1">
    <citation type="journal article" date="2003" name="Proc. Natl. Acad. Sci. U.S.A.">
        <title>Genome sequence of the cyanobacterium Prochlorococcus marinus SS120, a nearly minimal oxyphototrophic genome.</title>
        <authorList>
            <person name="Dufresne A."/>
            <person name="Salanoubat M."/>
            <person name="Partensky F."/>
            <person name="Artiguenave F."/>
            <person name="Axmann I.M."/>
            <person name="Barbe V."/>
            <person name="Duprat S."/>
            <person name="Galperin M.Y."/>
            <person name="Koonin E.V."/>
            <person name="Le Gall F."/>
            <person name="Makarova K.S."/>
            <person name="Ostrowski M."/>
            <person name="Oztas S."/>
            <person name="Robert C."/>
            <person name="Rogozin I.B."/>
            <person name="Scanlan D.J."/>
            <person name="Tandeau de Marsac N."/>
            <person name="Weissenbach J."/>
            <person name="Wincker P."/>
            <person name="Wolf Y.I."/>
            <person name="Hess W.R."/>
        </authorList>
    </citation>
    <scope>NUCLEOTIDE SEQUENCE [LARGE SCALE GENOMIC DNA]</scope>
    <source>
        <strain evidence="2">SARG / CCMP1375 / SS120</strain>
    </source>
</reference>
<evidence type="ECO:0000313" key="1">
    <source>
        <dbReference type="EMBL" id="AAQ00446.1"/>
    </source>
</evidence>
<dbReference type="CDD" id="cd06262">
    <property type="entry name" value="metallo-hydrolase-like_MBL-fold"/>
    <property type="match status" value="1"/>
</dbReference>
<keyword evidence="2" id="KW-1185">Reference proteome</keyword>